<reference evidence="1" key="1">
    <citation type="submission" date="2023-03" db="EMBL/GenBank/DDBJ databases">
        <title>Massive genome expansion in bonnet fungi (Mycena s.s.) driven by repeated elements and novel gene families across ecological guilds.</title>
        <authorList>
            <consortium name="Lawrence Berkeley National Laboratory"/>
            <person name="Harder C.B."/>
            <person name="Miyauchi S."/>
            <person name="Viragh M."/>
            <person name="Kuo A."/>
            <person name="Thoen E."/>
            <person name="Andreopoulos B."/>
            <person name="Lu D."/>
            <person name="Skrede I."/>
            <person name="Drula E."/>
            <person name="Henrissat B."/>
            <person name="Morin E."/>
            <person name="Kohler A."/>
            <person name="Barry K."/>
            <person name="LaButti K."/>
            <person name="Morin E."/>
            <person name="Salamov A."/>
            <person name="Lipzen A."/>
            <person name="Mereny Z."/>
            <person name="Hegedus B."/>
            <person name="Baldrian P."/>
            <person name="Stursova M."/>
            <person name="Weitz H."/>
            <person name="Taylor A."/>
            <person name="Grigoriev I.V."/>
            <person name="Nagy L.G."/>
            <person name="Martin F."/>
            <person name="Kauserud H."/>
        </authorList>
    </citation>
    <scope>NUCLEOTIDE SEQUENCE</scope>
    <source>
        <strain evidence="1">CBHHK182m</strain>
    </source>
</reference>
<organism evidence="1 2">
    <name type="scientific">Mycena metata</name>
    <dbReference type="NCBI Taxonomy" id="1033252"/>
    <lineage>
        <taxon>Eukaryota</taxon>
        <taxon>Fungi</taxon>
        <taxon>Dikarya</taxon>
        <taxon>Basidiomycota</taxon>
        <taxon>Agaricomycotina</taxon>
        <taxon>Agaricomycetes</taxon>
        <taxon>Agaricomycetidae</taxon>
        <taxon>Agaricales</taxon>
        <taxon>Marasmiineae</taxon>
        <taxon>Mycenaceae</taxon>
        <taxon>Mycena</taxon>
    </lineage>
</organism>
<gene>
    <name evidence="1" type="ORF">B0H16DRAFT_1702008</name>
</gene>
<dbReference type="EMBL" id="JARKIB010000323">
    <property type="protein sequence ID" value="KAJ7714537.1"/>
    <property type="molecule type" value="Genomic_DNA"/>
</dbReference>
<comment type="caution">
    <text evidence="1">The sequence shown here is derived from an EMBL/GenBank/DDBJ whole genome shotgun (WGS) entry which is preliminary data.</text>
</comment>
<dbReference type="AlphaFoldDB" id="A0AAD7H930"/>
<evidence type="ECO:0000313" key="2">
    <source>
        <dbReference type="Proteomes" id="UP001215598"/>
    </source>
</evidence>
<name>A0AAD7H930_9AGAR</name>
<keyword evidence="2" id="KW-1185">Reference proteome</keyword>
<evidence type="ECO:0000313" key="1">
    <source>
        <dbReference type="EMBL" id="KAJ7714537.1"/>
    </source>
</evidence>
<accession>A0AAD7H930</accession>
<dbReference type="Proteomes" id="UP001215598">
    <property type="component" value="Unassembled WGS sequence"/>
</dbReference>
<protein>
    <submittedName>
        <fullName evidence="1">Uncharacterized protein</fullName>
    </submittedName>
</protein>
<sequence length="141" mass="15863">MFAGSHHFALAGGTFNNNVNTNNYVAAPTAPRDFRMIPIGDIDLQKELVINKKWSTIGHGREHDCVRRVYSAKMEGRNSNVTVAMYQGDGADDDWRRDIEMYMSVRFSEERVMETPMPQFSMTGFVEAPASHTALAVLAYL</sequence>
<proteinExistence type="predicted"/>